<dbReference type="EMBL" id="VOCK01000017">
    <property type="protein sequence ID" value="TWQ52548.1"/>
    <property type="molecule type" value="Genomic_DNA"/>
</dbReference>
<evidence type="ECO:0008006" key="4">
    <source>
        <dbReference type="Google" id="ProtNLM"/>
    </source>
</evidence>
<evidence type="ECO:0000313" key="3">
    <source>
        <dbReference type="Proteomes" id="UP000320455"/>
    </source>
</evidence>
<feature type="region of interest" description="Disordered" evidence="1">
    <location>
        <begin position="15"/>
        <end position="55"/>
    </location>
</feature>
<accession>A0ABD7SA13</accession>
<name>A0ABD7SA13_XANVA</name>
<reference evidence="3" key="1">
    <citation type="journal article" date="2020" name="Phytopathology">
        <title>Genomic acquisitions in emerging populations of Xanthomonas vasicola pv. vasculorum infecting corn in the U.S. and Argentina.</title>
        <authorList>
            <person name="Perez-Quintero A.L."/>
        </authorList>
    </citation>
    <scope>NUCLEOTIDE SEQUENCE [LARGE SCALE GENOMIC DNA]</scope>
    <source>
        <strain evidence="3">Xvh-L</strain>
    </source>
</reference>
<evidence type="ECO:0000256" key="1">
    <source>
        <dbReference type="SAM" id="MobiDB-lite"/>
    </source>
</evidence>
<protein>
    <recommendedName>
        <fullName evidence="4">Secreted protein</fullName>
    </recommendedName>
</protein>
<proteinExistence type="predicted"/>
<sequence>MLGWLTLAAIYTHQAPSTKHQAPSTKHQATSNKQQATSNKQQATSNKQQATSNKQQWTSCQLGLLTLRQWLASPLDSATTCEDGRTENAGFRAVLCSSWISWVRCGLIQQ</sequence>
<keyword evidence="3" id="KW-1185">Reference proteome</keyword>
<evidence type="ECO:0000313" key="2">
    <source>
        <dbReference type="EMBL" id="TWQ52548.1"/>
    </source>
</evidence>
<comment type="caution">
    <text evidence="2">The sequence shown here is derived from an EMBL/GenBank/DDBJ whole genome shotgun (WGS) entry which is preliminary data.</text>
</comment>
<organism evidence="2 3">
    <name type="scientific">Xanthomonas vasicola</name>
    <dbReference type="NCBI Taxonomy" id="56459"/>
    <lineage>
        <taxon>Bacteria</taxon>
        <taxon>Pseudomonadati</taxon>
        <taxon>Pseudomonadota</taxon>
        <taxon>Gammaproteobacteria</taxon>
        <taxon>Lysobacterales</taxon>
        <taxon>Lysobacteraceae</taxon>
        <taxon>Xanthomonas</taxon>
    </lineage>
</organism>
<dbReference type="AlphaFoldDB" id="A0ABD7SA13"/>
<gene>
    <name evidence="2" type="ORF">FQK01_12245</name>
</gene>
<dbReference type="Proteomes" id="UP000320455">
    <property type="component" value="Unassembled WGS sequence"/>
</dbReference>